<keyword evidence="6" id="KW-0411">Iron-sulfur</keyword>
<evidence type="ECO:0000256" key="5">
    <source>
        <dbReference type="ARBA" id="ARBA00023004"/>
    </source>
</evidence>
<evidence type="ECO:0000313" key="8">
    <source>
        <dbReference type="EMBL" id="OJZ76020.1"/>
    </source>
</evidence>
<evidence type="ECO:0000256" key="4">
    <source>
        <dbReference type="ARBA" id="ARBA00022982"/>
    </source>
</evidence>
<protein>
    <submittedName>
        <fullName evidence="8">Ferredoxin</fullName>
    </submittedName>
</protein>
<keyword evidence="7" id="KW-0003">3Fe-4S</keyword>
<dbReference type="STRING" id="53378.BRW65_00760"/>
<organism evidence="8 9">
    <name type="scientific">Mycobacterium paraffinicum</name>
    <dbReference type="NCBI Taxonomy" id="53378"/>
    <lineage>
        <taxon>Bacteria</taxon>
        <taxon>Bacillati</taxon>
        <taxon>Actinomycetota</taxon>
        <taxon>Actinomycetes</taxon>
        <taxon>Mycobacteriales</taxon>
        <taxon>Mycobacteriaceae</taxon>
        <taxon>Mycobacterium</taxon>
    </lineage>
</organism>
<gene>
    <name evidence="8" type="ORF">BRW65_00760</name>
</gene>
<keyword evidence="3" id="KW-0479">Metal-binding</keyword>
<name>A0A1Q4I2B9_9MYCO</name>
<dbReference type="Proteomes" id="UP000186438">
    <property type="component" value="Unassembled WGS sequence"/>
</dbReference>
<dbReference type="AlphaFoldDB" id="A0A1Q4I2B9"/>
<comment type="caution">
    <text evidence="8">The sequence shown here is derived from an EMBL/GenBank/DDBJ whole genome shotgun (WGS) entry which is preliminary data.</text>
</comment>
<keyword evidence="2" id="KW-0813">Transport</keyword>
<keyword evidence="4" id="KW-0249">Electron transport</keyword>
<dbReference type="GO" id="GO:0046872">
    <property type="term" value="F:metal ion binding"/>
    <property type="evidence" value="ECO:0007669"/>
    <property type="project" value="UniProtKB-KW"/>
</dbReference>
<keyword evidence="9" id="KW-1185">Reference proteome</keyword>
<evidence type="ECO:0000256" key="2">
    <source>
        <dbReference type="ARBA" id="ARBA00022448"/>
    </source>
</evidence>
<dbReference type="PANTHER" id="PTHR36923:SF3">
    <property type="entry name" value="FERREDOXIN"/>
    <property type="match status" value="1"/>
</dbReference>
<evidence type="ECO:0000256" key="6">
    <source>
        <dbReference type="ARBA" id="ARBA00023014"/>
    </source>
</evidence>
<dbReference type="GO" id="GO:0051538">
    <property type="term" value="F:3 iron, 4 sulfur cluster binding"/>
    <property type="evidence" value="ECO:0007669"/>
    <property type="project" value="UniProtKB-KW"/>
</dbReference>
<evidence type="ECO:0000256" key="1">
    <source>
        <dbReference type="ARBA" id="ARBA00001927"/>
    </source>
</evidence>
<evidence type="ECO:0000256" key="7">
    <source>
        <dbReference type="ARBA" id="ARBA00023291"/>
    </source>
</evidence>
<evidence type="ECO:0000256" key="3">
    <source>
        <dbReference type="ARBA" id="ARBA00022723"/>
    </source>
</evidence>
<dbReference type="Pfam" id="PF13459">
    <property type="entry name" value="Fer4_15"/>
    <property type="match status" value="1"/>
</dbReference>
<reference evidence="8 9" key="1">
    <citation type="submission" date="2016-11" db="EMBL/GenBank/DDBJ databases">
        <title>Genome sequences of unsequenced Mycobacteria.</title>
        <authorList>
            <person name="Greninger A.L."/>
            <person name="Fang F."/>
            <person name="Jerome K.R."/>
        </authorList>
    </citation>
    <scope>NUCLEOTIDE SEQUENCE [LARGE SCALE GENOMIC DNA]</scope>
    <source>
        <strain evidence="8 9">M11</strain>
    </source>
</reference>
<dbReference type="InterPro" id="IPR051269">
    <property type="entry name" value="Fe-S_cluster_ET"/>
</dbReference>
<comment type="cofactor">
    <cofactor evidence="1">
        <name>[3Fe-4S] cluster</name>
        <dbReference type="ChEBI" id="CHEBI:21137"/>
    </cofactor>
</comment>
<proteinExistence type="predicted"/>
<dbReference type="EMBL" id="MPNT01000001">
    <property type="protein sequence ID" value="OJZ76020.1"/>
    <property type="molecule type" value="Genomic_DNA"/>
</dbReference>
<dbReference type="OrthoDB" id="3215519at2"/>
<accession>A0A1Q4I2B9</accession>
<evidence type="ECO:0000313" key="9">
    <source>
        <dbReference type="Proteomes" id="UP000186438"/>
    </source>
</evidence>
<dbReference type="SUPFAM" id="SSF54862">
    <property type="entry name" value="4Fe-4S ferredoxins"/>
    <property type="match status" value="1"/>
</dbReference>
<sequence>MRIHVDTDLCSGHALCAAVAPEVYVLDDVGYCAADGHDVPDDLREAAHKGALACPERAITLSTD</sequence>
<keyword evidence="5" id="KW-0408">Iron</keyword>
<dbReference type="RefSeq" id="WP_073870111.1">
    <property type="nucleotide sequence ID" value="NZ_MPNT01000001.1"/>
</dbReference>
<dbReference type="PANTHER" id="PTHR36923">
    <property type="entry name" value="FERREDOXIN"/>
    <property type="match status" value="1"/>
</dbReference>
<dbReference type="Gene3D" id="3.30.70.20">
    <property type="match status" value="1"/>
</dbReference>